<dbReference type="SUPFAM" id="SSF51306">
    <property type="entry name" value="LexA/Signal peptidase"/>
    <property type="match status" value="1"/>
</dbReference>
<reference evidence="2 3" key="1">
    <citation type="submission" date="2012-07" db="EMBL/GenBank/DDBJ databases">
        <title>Draft genome sequence of Desulfovibrio magneticus str. Maddingley MBC34 obtained from a metagenomic sequence of a methanogenic enrichment isolated from coal-seam formation water in Victoria, Australia.</title>
        <authorList>
            <person name="Greenfield P."/>
            <person name="Hendry P."/>
            <person name="Li D."/>
            <person name="Rosewarne C.P."/>
            <person name="Tran-Dinh N."/>
            <person name="Elbourne L.D.H."/>
            <person name="Paulsen I.T."/>
            <person name="Midgley D.J."/>
        </authorList>
    </citation>
    <scope>NUCLEOTIDE SEQUENCE [LARGE SCALE GENOMIC DNA]</scope>
    <source>
        <strain evidence="3">Maddingley MBC34</strain>
    </source>
</reference>
<dbReference type="CDD" id="cd06462">
    <property type="entry name" value="Peptidase_S24_S26"/>
    <property type="match status" value="1"/>
</dbReference>
<comment type="caution">
    <text evidence="2">The sequence shown here is derived from an EMBL/GenBank/DDBJ whole genome shotgun (WGS) entry which is preliminary data.</text>
</comment>
<dbReference type="Pfam" id="PF00717">
    <property type="entry name" value="Peptidase_S24"/>
    <property type="match status" value="1"/>
</dbReference>
<sequence>MPMPLPPKELFTLPSRSRYVAVHAMDHLDPQTRKWTHKAIESIEISENLNRPALLVVRMEDAGMEPVIRRQAYVGLDRDDMTVRSGEIYALDIPGEGLVIKRVERDSAGGHLRLMSESPRHPERSLPLGGPGYVVIGRVVWVIQDL</sequence>
<protein>
    <submittedName>
        <fullName evidence="2">Putative transcriptional regulator</fullName>
    </submittedName>
</protein>
<evidence type="ECO:0000259" key="1">
    <source>
        <dbReference type="Pfam" id="PF00717"/>
    </source>
</evidence>
<evidence type="ECO:0000313" key="2">
    <source>
        <dbReference type="EMBL" id="EKO40497.1"/>
    </source>
</evidence>
<dbReference type="Gene3D" id="2.10.109.10">
    <property type="entry name" value="Umud Fragment, subunit A"/>
    <property type="match status" value="1"/>
</dbReference>
<organism evidence="2 3">
    <name type="scientific">Solidesulfovibrio magneticus str. Maddingley MBC34</name>
    <dbReference type="NCBI Taxonomy" id="1206767"/>
    <lineage>
        <taxon>Bacteria</taxon>
        <taxon>Pseudomonadati</taxon>
        <taxon>Thermodesulfobacteriota</taxon>
        <taxon>Desulfovibrionia</taxon>
        <taxon>Desulfovibrionales</taxon>
        <taxon>Desulfovibrionaceae</taxon>
        <taxon>Solidesulfovibrio</taxon>
    </lineage>
</organism>
<feature type="domain" description="Peptidase S24/S26A/S26B/S26C" evidence="1">
    <location>
        <begin position="42"/>
        <end position="140"/>
    </location>
</feature>
<accession>K6FPN3</accession>
<gene>
    <name evidence="2" type="ORF">B193_0782</name>
</gene>
<dbReference type="InterPro" id="IPR036286">
    <property type="entry name" value="LexA/Signal_pep-like_sf"/>
</dbReference>
<dbReference type="EMBL" id="ALAO01000067">
    <property type="protein sequence ID" value="EKO40497.1"/>
    <property type="molecule type" value="Genomic_DNA"/>
</dbReference>
<dbReference type="PATRIC" id="fig|1206767.3.peg.745"/>
<dbReference type="Proteomes" id="UP000006272">
    <property type="component" value="Unassembled WGS sequence"/>
</dbReference>
<proteinExistence type="predicted"/>
<name>K6FPN3_9BACT</name>
<dbReference type="AlphaFoldDB" id="K6FPN3"/>
<dbReference type="InterPro" id="IPR015927">
    <property type="entry name" value="Peptidase_S24_S26A/B/C"/>
</dbReference>
<evidence type="ECO:0000313" key="3">
    <source>
        <dbReference type="Proteomes" id="UP000006272"/>
    </source>
</evidence>